<dbReference type="EMBL" id="JACRTB010000064">
    <property type="protein sequence ID" value="MBC8577873.1"/>
    <property type="molecule type" value="Genomic_DNA"/>
</dbReference>
<feature type="transmembrane region" description="Helical" evidence="13">
    <location>
        <begin position="233"/>
        <end position="261"/>
    </location>
</feature>
<evidence type="ECO:0000313" key="15">
    <source>
        <dbReference type="Proteomes" id="UP000658131"/>
    </source>
</evidence>
<dbReference type="RefSeq" id="WP_262401203.1">
    <property type="nucleotide sequence ID" value="NZ_JACRTB010000064.1"/>
</dbReference>
<keyword evidence="7" id="KW-1003">Cell membrane</keyword>
<feature type="transmembrane region" description="Helical" evidence="13">
    <location>
        <begin position="312"/>
        <end position="336"/>
    </location>
</feature>
<protein>
    <recommendedName>
        <fullName evidence="4">Probable multidrug resistance protein NorM</fullName>
    </recommendedName>
    <alternativeName>
        <fullName evidence="12">Multidrug-efflux transporter</fullName>
    </alternativeName>
</protein>
<organism evidence="14 15">
    <name type="scientific">Yanshouia hominis</name>
    <dbReference type="NCBI Taxonomy" id="2763673"/>
    <lineage>
        <taxon>Bacteria</taxon>
        <taxon>Bacillati</taxon>
        <taxon>Bacillota</taxon>
        <taxon>Clostridia</taxon>
        <taxon>Eubacteriales</taxon>
        <taxon>Oscillospiraceae</taxon>
        <taxon>Yanshouia</taxon>
    </lineage>
</organism>
<comment type="similarity">
    <text evidence="3">Belongs to the multi antimicrobial extrusion (MATE) (TC 2.A.66.1) family.</text>
</comment>
<keyword evidence="5" id="KW-0813">Transport</keyword>
<evidence type="ECO:0000256" key="10">
    <source>
        <dbReference type="ARBA" id="ARBA00023065"/>
    </source>
</evidence>
<evidence type="ECO:0000256" key="2">
    <source>
        <dbReference type="ARBA" id="ARBA00004651"/>
    </source>
</evidence>
<comment type="subcellular location">
    <subcellularLocation>
        <location evidence="2">Cell membrane</location>
        <topology evidence="2">Multi-pass membrane protein</topology>
    </subcellularLocation>
</comment>
<name>A0ABR7NQC9_9FIRM</name>
<evidence type="ECO:0000256" key="13">
    <source>
        <dbReference type="SAM" id="Phobius"/>
    </source>
</evidence>
<reference evidence="14 15" key="1">
    <citation type="submission" date="2020-08" db="EMBL/GenBank/DDBJ databases">
        <title>Genome public.</title>
        <authorList>
            <person name="Liu C."/>
            <person name="Sun Q."/>
        </authorList>
    </citation>
    <scope>NUCLEOTIDE SEQUENCE [LARGE SCALE GENOMIC DNA]</scope>
    <source>
        <strain evidence="14 15">BX1</strain>
    </source>
</reference>
<feature type="transmembrane region" description="Helical" evidence="13">
    <location>
        <begin position="192"/>
        <end position="213"/>
    </location>
</feature>
<comment type="function">
    <text evidence="1">Multidrug efflux pump.</text>
</comment>
<dbReference type="PIRSF" id="PIRSF006603">
    <property type="entry name" value="DinF"/>
    <property type="match status" value="1"/>
</dbReference>
<evidence type="ECO:0000256" key="6">
    <source>
        <dbReference type="ARBA" id="ARBA00022449"/>
    </source>
</evidence>
<dbReference type="PANTHER" id="PTHR43298:SF2">
    <property type="entry name" value="FMN_FAD EXPORTER YEEO-RELATED"/>
    <property type="match status" value="1"/>
</dbReference>
<evidence type="ECO:0000256" key="12">
    <source>
        <dbReference type="ARBA" id="ARBA00031636"/>
    </source>
</evidence>
<keyword evidence="9 13" id="KW-1133">Transmembrane helix</keyword>
<keyword evidence="11 13" id="KW-0472">Membrane</keyword>
<evidence type="ECO:0000256" key="7">
    <source>
        <dbReference type="ARBA" id="ARBA00022475"/>
    </source>
</evidence>
<evidence type="ECO:0000256" key="5">
    <source>
        <dbReference type="ARBA" id="ARBA00022448"/>
    </source>
</evidence>
<feature type="transmembrane region" description="Helical" evidence="13">
    <location>
        <begin position="384"/>
        <end position="405"/>
    </location>
</feature>
<feature type="transmembrane region" description="Helical" evidence="13">
    <location>
        <begin position="134"/>
        <end position="152"/>
    </location>
</feature>
<dbReference type="PANTHER" id="PTHR43298">
    <property type="entry name" value="MULTIDRUG RESISTANCE PROTEIN NORM-RELATED"/>
    <property type="match status" value="1"/>
</dbReference>
<evidence type="ECO:0000256" key="1">
    <source>
        <dbReference type="ARBA" id="ARBA00003408"/>
    </source>
</evidence>
<dbReference type="Pfam" id="PF01554">
    <property type="entry name" value="MatE"/>
    <property type="match status" value="2"/>
</dbReference>
<keyword evidence="6" id="KW-0050">Antiport</keyword>
<dbReference type="Proteomes" id="UP000658131">
    <property type="component" value="Unassembled WGS sequence"/>
</dbReference>
<evidence type="ECO:0000256" key="11">
    <source>
        <dbReference type="ARBA" id="ARBA00023136"/>
    </source>
</evidence>
<keyword evidence="15" id="KW-1185">Reference proteome</keyword>
<gene>
    <name evidence="14" type="ORF">H8717_15955</name>
</gene>
<feature type="transmembrane region" description="Helical" evidence="13">
    <location>
        <begin position="164"/>
        <end position="186"/>
    </location>
</feature>
<evidence type="ECO:0000256" key="4">
    <source>
        <dbReference type="ARBA" id="ARBA00020268"/>
    </source>
</evidence>
<evidence type="ECO:0000256" key="3">
    <source>
        <dbReference type="ARBA" id="ARBA00010199"/>
    </source>
</evidence>
<dbReference type="NCBIfam" id="TIGR00797">
    <property type="entry name" value="matE"/>
    <property type="match status" value="1"/>
</dbReference>
<evidence type="ECO:0000256" key="8">
    <source>
        <dbReference type="ARBA" id="ARBA00022692"/>
    </source>
</evidence>
<dbReference type="InterPro" id="IPR050222">
    <property type="entry name" value="MATE_MdtK"/>
</dbReference>
<comment type="caution">
    <text evidence="14">The sequence shown here is derived from an EMBL/GenBank/DDBJ whole genome shotgun (WGS) entry which is preliminary data.</text>
</comment>
<keyword evidence="8 13" id="KW-0812">Transmembrane</keyword>
<evidence type="ECO:0000313" key="14">
    <source>
        <dbReference type="EMBL" id="MBC8577873.1"/>
    </source>
</evidence>
<feature type="transmembrane region" description="Helical" evidence="13">
    <location>
        <begin position="58"/>
        <end position="77"/>
    </location>
</feature>
<feature type="transmembrane region" description="Helical" evidence="13">
    <location>
        <begin position="12"/>
        <end position="32"/>
    </location>
</feature>
<accession>A0ABR7NQC9</accession>
<feature type="transmembrane region" description="Helical" evidence="13">
    <location>
        <begin position="411"/>
        <end position="437"/>
    </location>
</feature>
<feature type="transmembrane region" description="Helical" evidence="13">
    <location>
        <begin position="89"/>
        <end position="114"/>
    </location>
</feature>
<dbReference type="InterPro" id="IPR002528">
    <property type="entry name" value="MATE_fam"/>
</dbReference>
<evidence type="ECO:0000256" key="9">
    <source>
        <dbReference type="ARBA" id="ARBA00022989"/>
    </source>
</evidence>
<dbReference type="InterPro" id="IPR048279">
    <property type="entry name" value="MdtK-like"/>
</dbReference>
<proteinExistence type="inferred from homology"/>
<sequence>MRVTQFTEGKILFPLVRFALPVLLALFLQAMYGAVDLWVVGRFGSAADVSAVSTGSQIMQTVTVVVTGLAMGITILIGQKIGEQKPQEAGSVVMGGVLLFAAIAVFLTVLMQLGAVPLARLMHAPPQAFDRTVSYVRICSAGAVFIVAYNLVGSIFRGIGDSKMPLITVAIACALNIAGDLFFVAFLRMGVAGTALATVLSQAVSVLLSVGIIRRRELPFSLSRESLRPGLGLCGRIFFLGVPIAFQDLLVSISFLVILAIVNSLGLIASAGVGVAEKLCAFIMLVPSAYMQSMSAFVAQNIGAGKPGRAKRALFCGILSSLAAGIGMAYFSFFHGELMAALFSNDWDVIFAAADYMRAYAIDCILTSFLFCLIGYFNGCGRTFFVMIQGIIGAFLVRIPFSYLMSRLPGVSLFSIGLATPASTVLQIILCAGYLLLLEKRRSHIPKENLI</sequence>
<dbReference type="CDD" id="cd13138">
    <property type="entry name" value="MATE_yoeA_like"/>
    <property type="match status" value="1"/>
</dbReference>
<keyword evidence="10" id="KW-0406">Ion transport</keyword>
<feature type="transmembrane region" description="Helical" evidence="13">
    <location>
        <begin position="356"/>
        <end position="377"/>
    </location>
</feature>